<dbReference type="InterPro" id="IPR039430">
    <property type="entry name" value="Thymidylate_kin-like_dom"/>
</dbReference>
<evidence type="ECO:0000256" key="5">
    <source>
        <dbReference type="ARBA" id="ARBA00022727"/>
    </source>
</evidence>
<proteinExistence type="inferred from homology"/>
<accession>A0ABS7DJF8</accession>
<dbReference type="EMBL" id="JAGFNY010000025">
    <property type="protein sequence ID" value="MBW7570676.1"/>
    <property type="molecule type" value="Genomic_DNA"/>
</dbReference>
<evidence type="ECO:0000256" key="11">
    <source>
        <dbReference type="HAMAP-Rule" id="MF_00165"/>
    </source>
</evidence>
<dbReference type="Gene3D" id="3.40.50.300">
    <property type="entry name" value="P-loop containing nucleotide triphosphate hydrolases"/>
    <property type="match status" value="1"/>
</dbReference>
<evidence type="ECO:0000256" key="2">
    <source>
        <dbReference type="ARBA" id="ARBA00012980"/>
    </source>
</evidence>
<feature type="domain" description="Thymidylate kinase-like" evidence="12">
    <location>
        <begin position="8"/>
        <end position="198"/>
    </location>
</feature>
<dbReference type="HAMAP" id="MF_00165">
    <property type="entry name" value="Thymidylate_kinase"/>
    <property type="match status" value="1"/>
</dbReference>
<comment type="catalytic activity">
    <reaction evidence="10 11">
        <text>dTMP + ATP = dTDP + ADP</text>
        <dbReference type="Rhea" id="RHEA:13517"/>
        <dbReference type="ChEBI" id="CHEBI:30616"/>
        <dbReference type="ChEBI" id="CHEBI:58369"/>
        <dbReference type="ChEBI" id="CHEBI:63528"/>
        <dbReference type="ChEBI" id="CHEBI:456216"/>
        <dbReference type="EC" id="2.7.4.9"/>
    </reaction>
</comment>
<dbReference type="InterPro" id="IPR018094">
    <property type="entry name" value="Thymidylate_kinase"/>
</dbReference>
<keyword evidence="8 11" id="KW-0067">ATP-binding</keyword>
<dbReference type="EC" id="2.7.4.9" evidence="2 11"/>
<keyword evidence="4 11" id="KW-0808">Transferase</keyword>
<gene>
    <name evidence="11" type="primary">tmk</name>
    <name evidence="13" type="ORF">J5V48_07195</name>
</gene>
<dbReference type="PANTHER" id="PTHR10344:SF4">
    <property type="entry name" value="UMP-CMP KINASE 2, MITOCHONDRIAL"/>
    <property type="match status" value="1"/>
</dbReference>
<evidence type="ECO:0000256" key="4">
    <source>
        <dbReference type="ARBA" id="ARBA00022679"/>
    </source>
</evidence>
<evidence type="ECO:0000259" key="12">
    <source>
        <dbReference type="Pfam" id="PF02223"/>
    </source>
</evidence>
<dbReference type="InterPro" id="IPR018095">
    <property type="entry name" value="Thymidylate_kin_CS"/>
</dbReference>
<evidence type="ECO:0000313" key="13">
    <source>
        <dbReference type="EMBL" id="MBW7570676.1"/>
    </source>
</evidence>
<keyword evidence="14" id="KW-1185">Reference proteome</keyword>
<dbReference type="Pfam" id="PF02223">
    <property type="entry name" value="Thymidylate_kin"/>
    <property type="match status" value="1"/>
</dbReference>
<dbReference type="PROSITE" id="PS01331">
    <property type="entry name" value="THYMIDYLATE_KINASE"/>
    <property type="match status" value="1"/>
</dbReference>
<evidence type="ECO:0000256" key="7">
    <source>
        <dbReference type="ARBA" id="ARBA00022777"/>
    </source>
</evidence>
<comment type="function">
    <text evidence="11">Phosphorylation of dTMP to form dTDP in both de novo and salvage pathways of dTTP synthesis.</text>
</comment>
<evidence type="ECO:0000256" key="6">
    <source>
        <dbReference type="ARBA" id="ARBA00022741"/>
    </source>
</evidence>
<keyword evidence="6 11" id="KW-0547">Nucleotide-binding</keyword>
<comment type="similarity">
    <text evidence="1 11">Belongs to the thymidylate kinase family.</text>
</comment>
<evidence type="ECO:0000256" key="1">
    <source>
        <dbReference type="ARBA" id="ARBA00009776"/>
    </source>
</evidence>
<feature type="binding site" evidence="11">
    <location>
        <begin position="10"/>
        <end position="17"/>
    </location>
    <ligand>
        <name>ATP</name>
        <dbReference type="ChEBI" id="CHEBI:30616"/>
    </ligand>
</feature>
<dbReference type="NCBIfam" id="TIGR00041">
    <property type="entry name" value="DTMP_kinase"/>
    <property type="match status" value="1"/>
</dbReference>
<evidence type="ECO:0000256" key="3">
    <source>
        <dbReference type="ARBA" id="ARBA00017144"/>
    </source>
</evidence>
<evidence type="ECO:0000313" key="14">
    <source>
        <dbReference type="Proteomes" id="UP000731465"/>
    </source>
</evidence>
<evidence type="ECO:0000256" key="9">
    <source>
        <dbReference type="ARBA" id="ARBA00029962"/>
    </source>
</evidence>
<dbReference type="InterPro" id="IPR027417">
    <property type="entry name" value="P-loop_NTPase"/>
</dbReference>
<reference evidence="13 14" key="1">
    <citation type="submission" date="2021-03" db="EMBL/GenBank/DDBJ databases">
        <title>Succinivibrio sp. nov. isolated from feces of cow.</title>
        <authorList>
            <person name="Choi J.-Y."/>
        </authorList>
    </citation>
    <scope>NUCLEOTIDE SEQUENCE [LARGE SCALE GENOMIC DNA]</scope>
    <source>
        <strain evidence="13 14">AGMB01872</strain>
    </source>
</reference>
<dbReference type="GO" id="GO:0004798">
    <property type="term" value="F:dTMP kinase activity"/>
    <property type="evidence" value="ECO:0007669"/>
    <property type="project" value="UniProtKB-EC"/>
</dbReference>
<keyword evidence="5 11" id="KW-0545">Nucleotide biosynthesis</keyword>
<keyword evidence="7 11" id="KW-0418">Kinase</keyword>
<comment type="caution">
    <text evidence="13">The sequence shown here is derived from an EMBL/GenBank/DDBJ whole genome shotgun (WGS) entry which is preliminary data.</text>
</comment>
<name>A0ABS7DJF8_9GAMM</name>
<dbReference type="PANTHER" id="PTHR10344">
    <property type="entry name" value="THYMIDYLATE KINASE"/>
    <property type="match status" value="1"/>
</dbReference>
<dbReference type="SUPFAM" id="SSF52540">
    <property type="entry name" value="P-loop containing nucleoside triphosphate hydrolases"/>
    <property type="match status" value="1"/>
</dbReference>
<dbReference type="CDD" id="cd01672">
    <property type="entry name" value="TMPK"/>
    <property type="match status" value="1"/>
</dbReference>
<evidence type="ECO:0000256" key="8">
    <source>
        <dbReference type="ARBA" id="ARBA00022840"/>
    </source>
</evidence>
<sequence>MKGFFITFEGGEGAGKSTQIEKTKSYLESKGRKVITIREPGSTPIAEDIRNLLKSVRSDDRMCDTAELLLMYAARAQLVNTLIKPKLEEGFDILCDRHDLSTIAYQGGGRMMNMEDINAIRNVVLKSFRPDLTVLIDVPPKVGMARARNRGELDRFEISNADFFERVDKAYHDYAKNHPETVAVVDGTLSVQEVSEQIIKNIQERLDV</sequence>
<evidence type="ECO:0000256" key="10">
    <source>
        <dbReference type="ARBA" id="ARBA00048743"/>
    </source>
</evidence>
<dbReference type="Proteomes" id="UP000731465">
    <property type="component" value="Unassembled WGS sequence"/>
</dbReference>
<protein>
    <recommendedName>
        <fullName evidence="3 11">Thymidylate kinase</fullName>
        <ecNumber evidence="2 11">2.7.4.9</ecNumber>
    </recommendedName>
    <alternativeName>
        <fullName evidence="9 11">dTMP kinase</fullName>
    </alternativeName>
</protein>
<organism evidence="13 14">
    <name type="scientific">Succinivibrio faecicola</name>
    <dbReference type="NCBI Taxonomy" id="2820300"/>
    <lineage>
        <taxon>Bacteria</taxon>
        <taxon>Pseudomonadati</taxon>
        <taxon>Pseudomonadota</taxon>
        <taxon>Gammaproteobacteria</taxon>
        <taxon>Aeromonadales</taxon>
        <taxon>Succinivibrionaceae</taxon>
        <taxon>Succinivibrio</taxon>
    </lineage>
</organism>